<dbReference type="Pfam" id="PF02838">
    <property type="entry name" value="Glyco_hydro_20b"/>
    <property type="match status" value="1"/>
</dbReference>
<feature type="active site" description="Proton donor" evidence="6">
    <location>
        <position position="276"/>
    </location>
</feature>
<organism evidence="9 10">
    <name type="scientific">Niveomyces insectorum RCEF 264</name>
    <dbReference type="NCBI Taxonomy" id="1081102"/>
    <lineage>
        <taxon>Eukaryota</taxon>
        <taxon>Fungi</taxon>
        <taxon>Dikarya</taxon>
        <taxon>Ascomycota</taxon>
        <taxon>Pezizomycotina</taxon>
        <taxon>Sordariomycetes</taxon>
        <taxon>Hypocreomycetidae</taxon>
        <taxon>Hypocreales</taxon>
        <taxon>Cordycipitaceae</taxon>
        <taxon>Niveomyces</taxon>
    </lineage>
</organism>
<dbReference type="CDD" id="cd06564">
    <property type="entry name" value="GH20_DspB_LnbB-like"/>
    <property type="match status" value="1"/>
</dbReference>
<dbReference type="Gene3D" id="3.20.20.80">
    <property type="entry name" value="Glycosidases"/>
    <property type="match status" value="1"/>
</dbReference>
<evidence type="ECO:0000256" key="5">
    <source>
        <dbReference type="ARBA" id="ARBA00023295"/>
    </source>
</evidence>
<dbReference type="AlphaFoldDB" id="A0A162KZD6"/>
<dbReference type="Gene3D" id="3.30.379.10">
    <property type="entry name" value="Chitobiase/beta-hexosaminidase domain 2-like"/>
    <property type="match status" value="1"/>
</dbReference>
<gene>
    <name evidence="9" type="ORF">SPI_01060</name>
</gene>
<evidence type="ECO:0000259" key="8">
    <source>
        <dbReference type="Pfam" id="PF02838"/>
    </source>
</evidence>
<sequence length="630" mass="69512">MGYALSLIVVDERFANSTDRRGATLIPPTLWEFGVTFAEDVQAVLGITARVVVSAQYNPEDIFLTVNDEDAYLNAAGRVTSEGYRVAVNASGVVVEGASSLGAWWATRTLLQQAALRNGSLPFGVAVDAPGWPTRGMMLDAGRHFYPKDFLLDIDNLWNNPKYTRADFLGLYARFRLWSDDDAVQGLNNFANESYTRAEFDDIQRGCAARGVTVLPEIEAPGHALVITQWKPHLAYGRDMSLLNISHPETIPTMTTVWATFLDWFHCTVVSIGADEYHGPAADYYRFVNAMASFIGTRSGKAVRTWGMYPPRPHASSPPIYQNVSIQHWEFFEDDPYFDYILNNYSVVNSNDDFYVVNKYGGYPNTLDAQQTFAGSPDGGFWRPTVFDQQNATRNPSENNSYVLGAIAALWNDQGPNATVYSEAYYAWRQGLPAVADKQWGGNLTAARFRTVFDRLQSSIPGQNLGRAVPSKGPTIFNYTFRRLSPSPANPVATPVQVLDESPNGYDAATNYVNDTATATIFSGRDSALVLAPSLALFASGNFYSLDTKIPLQDWVDIRLTGKGNQTFAVIAGPGQQRPTTEEFRTRMGNNGDGFHYAEMAIEAPIQRAGGSNCNWTGQIRNLSLTSVAY</sequence>
<dbReference type="Pfam" id="PF00728">
    <property type="entry name" value="Glyco_hydro_20"/>
    <property type="match status" value="1"/>
</dbReference>
<evidence type="ECO:0000259" key="7">
    <source>
        <dbReference type="Pfam" id="PF00728"/>
    </source>
</evidence>
<dbReference type="InterPro" id="IPR017853">
    <property type="entry name" value="GH"/>
</dbReference>
<dbReference type="Proteomes" id="UP000076874">
    <property type="component" value="Unassembled WGS sequence"/>
</dbReference>
<dbReference type="InterPro" id="IPR015883">
    <property type="entry name" value="Glyco_hydro_20_cat"/>
</dbReference>
<protein>
    <recommendedName>
        <fullName evidence="3">beta-N-acetylhexosaminidase</fullName>
        <ecNumber evidence="3">3.2.1.52</ecNumber>
    </recommendedName>
</protein>
<evidence type="ECO:0000256" key="6">
    <source>
        <dbReference type="PIRSR" id="PIRSR625705-1"/>
    </source>
</evidence>
<dbReference type="PANTHER" id="PTHR43678">
    <property type="entry name" value="PUTATIVE (AFU_ORTHOLOGUE AFUA_2G00640)-RELATED"/>
    <property type="match status" value="1"/>
</dbReference>
<evidence type="ECO:0000256" key="1">
    <source>
        <dbReference type="ARBA" id="ARBA00001231"/>
    </source>
</evidence>
<proteinExistence type="inferred from homology"/>
<evidence type="ECO:0000256" key="3">
    <source>
        <dbReference type="ARBA" id="ARBA00012663"/>
    </source>
</evidence>
<dbReference type="InterPro" id="IPR025705">
    <property type="entry name" value="Beta_hexosaminidase_sua/sub"/>
</dbReference>
<evidence type="ECO:0000313" key="10">
    <source>
        <dbReference type="Proteomes" id="UP000076874"/>
    </source>
</evidence>
<dbReference type="STRING" id="1081102.A0A162KZD6"/>
<accession>A0A162KZD6</accession>
<dbReference type="EC" id="3.2.1.52" evidence="3"/>
<keyword evidence="5" id="KW-0326">Glycosidase</keyword>
<comment type="caution">
    <text evidence="9">The sequence shown here is derived from an EMBL/GenBank/DDBJ whole genome shotgun (WGS) entry which is preliminary data.</text>
</comment>
<dbReference type="SUPFAM" id="SSF51445">
    <property type="entry name" value="(Trans)glycosidases"/>
    <property type="match status" value="1"/>
</dbReference>
<comment type="catalytic activity">
    <reaction evidence="1">
        <text>Hydrolysis of terminal non-reducing N-acetyl-D-hexosamine residues in N-acetyl-beta-D-hexosaminides.</text>
        <dbReference type="EC" id="3.2.1.52"/>
    </reaction>
</comment>
<keyword evidence="10" id="KW-1185">Reference proteome</keyword>
<keyword evidence="4 9" id="KW-0378">Hydrolase</keyword>
<dbReference type="PANTHER" id="PTHR43678:SF1">
    <property type="entry name" value="BETA-N-ACETYLHEXOSAMINIDASE"/>
    <property type="match status" value="1"/>
</dbReference>
<evidence type="ECO:0000313" key="9">
    <source>
        <dbReference type="EMBL" id="OAA66484.1"/>
    </source>
</evidence>
<dbReference type="GO" id="GO:0004563">
    <property type="term" value="F:beta-N-acetylhexosaminidase activity"/>
    <property type="evidence" value="ECO:0007669"/>
    <property type="project" value="UniProtKB-EC"/>
</dbReference>
<name>A0A162KZD6_9HYPO</name>
<dbReference type="OrthoDB" id="428480at2759"/>
<evidence type="ECO:0000256" key="4">
    <source>
        <dbReference type="ARBA" id="ARBA00022801"/>
    </source>
</evidence>
<dbReference type="InterPro" id="IPR052764">
    <property type="entry name" value="GH20_Enzymes"/>
</dbReference>
<dbReference type="EMBL" id="AZHD01000002">
    <property type="protein sequence ID" value="OAA66484.1"/>
    <property type="molecule type" value="Genomic_DNA"/>
</dbReference>
<feature type="domain" description="Glycoside hydrolase family 20 catalytic" evidence="7">
    <location>
        <begin position="192"/>
        <end position="279"/>
    </location>
</feature>
<reference evidence="9 10" key="1">
    <citation type="journal article" date="2016" name="Genome Biol. Evol.">
        <title>Divergent and convergent evolution of fungal pathogenicity.</title>
        <authorList>
            <person name="Shang Y."/>
            <person name="Xiao G."/>
            <person name="Zheng P."/>
            <person name="Cen K."/>
            <person name="Zhan S."/>
            <person name="Wang C."/>
        </authorList>
    </citation>
    <scope>NUCLEOTIDE SEQUENCE [LARGE SCALE GENOMIC DNA]</scope>
    <source>
        <strain evidence="9 10">RCEF 264</strain>
    </source>
</reference>
<evidence type="ECO:0000256" key="2">
    <source>
        <dbReference type="ARBA" id="ARBA00006285"/>
    </source>
</evidence>
<feature type="domain" description="Beta-hexosaminidase bacterial type N-terminal" evidence="8">
    <location>
        <begin position="39"/>
        <end position="128"/>
    </location>
</feature>
<dbReference type="InterPro" id="IPR015882">
    <property type="entry name" value="HEX_bac_N"/>
</dbReference>
<comment type="similarity">
    <text evidence="2">Belongs to the glycosyl hydrolase 20 family.</text>
</comment>
<dbReference type="SUPFAM" id="SSF55545">
    <property type="entry name" value="beta-N-acetylhexosaminidase-like domain"/>
    <property type="match status" value="1"/>
</dbReference>
<dbReference type="InterPro" id="IPR029018">
    <property type="entry name" value="Hex-like_dom2"/>
</dbReference>
<dbReference type="GO" id="GO:0005975">
    <property type="term" value="P:carbohydrate metabolic process"/>
    <property type="evidence" value="ECO:0007669"/>
    <property type="project" value="InterPro"/>
</dbReference>
<dbReference type="PRINTS" id="PR00738">
    <property type="entry name" value="GLHYDRLASE20"/>
</dbReference>